<feature type="active site" description="Cysteine persulfide intermediate" evidence="11">
    <location>
        <position position="198"/>
    </location>
</feature>
<keyword evidence="1 11" id="KW-0963">Cytoplasm</keyword>
<feature type="disulfide bond" description="Alternate" evidence="11">
    <location>
        <begin position="101"/>
        <end position="198"/>
    </location>
</feature>
<dbReference type="GO" id="GO:0002143">
    <property type="term" value="P:tRNA wobble position uridine thiolation"/>
    <property type="evidence" value="ECO:0007669"/>
    <property type="project" value="TreeGrafter"/>
</dbReference>
<dbReference type="InterPro" id="IPR014729">
    <property type="entry name" value="Rossmann-like_a/b/a_fold"/>
</dbReference>
<dbReference type="Gene3D" id="2.40.30.10">
    <property type="entry name" value="Translation factors"/>
    <property type="match status" value="1"/>
</dbReference>
<organism evidence="14 15">
    <name type="scientific">Nanchangia anserum</name>
    <dbReference type="NCBI Taxonomy" id="2692125"/>
    <lineage>
        <taxon>Bacteria</taxon>
        <taxon>Bacillati</taxon>
        <taxon>Actinomycetota</taxon>
        <taxon>Actinomycetes</taxon>
        <taxon>Actinomycetales</taxon>
        <taxon>Actinomycetaceae</taxon>
        <taxon>Nanchangia</taxon>
    </lineage>
</organism>
<feature type="region of interest" description="Interaction with tRNA" evidence="11">
    <location>
        <begin position="147"/>
        <end position="149"/>
    </location>
</feature>
<protein>
    <recommendedName>
        <fullName evidence="11">tRNA-specific 2-thiouridylase MnmA</fullName>
        <ecNumber evidence="11">2.8.1.13</ecNumber>
    </recommendedName>
</protein>
<dbReference type="EMBL" id="JACRUO010000002">
    <property type="protein sequence ID" value="MBD3689906.1"/>
    <property type="molecule type" value="Genomic_DNA"/>
</dbReference>
<dbReference type="PANTHER" id="PTHR11933:SF5">
    <property type="entry name" value="MITOCHONDRIAL TRNA-SPECIFIC 2-THIOURIDYLASE 1"/>
    <property type="match status" value="1"/>
</dbReference>
<gene>
    <name evidence="11 14" type="primary">mnmA</name>
    <name evidence="14" type="ORF">H8R10_06675</name>
</gene>
<evidence type="ECO:0000259" key="12">
    <source>
        <dbReference type="Pfam" id="PF20258"/>
    </source>
</evidence>
<feature type="active site" description="Nucleophile" evidence="11">
    <location>
        <position position="101"/>
    </location>
</feature>
<dbReference type="HAMAP" id="MF_00144">
    <property type="entry name" value="tRNA_thiouridyl_MnmA"/>
    <property type="match status" value="1"/>
</dbReference>
<dbReference type="Gene3D" id="2.30.30.280">
    <property type="entry name" value="Adenine nucleotide alpha hydrolases-like domains"/>
    <property type="match status" value="1"/>
</dbReference>
<dbReference type="CDD" id="cd01998">
    <property type="entry name" value="MnmA_TRMU-like"/>
    <property type="match status" value="1"/>
</dbReference>
<dbReference type="InterPro" id="IPR046884">
    <property type="entry name" value="MnmA-like_central"/>
</dbReference>
<dbReference type="Pfam" id="PF03054">
    <property type="entry name" value="tRNA_Me_trans"/>
    <property type="match status" value="1"/>
</dbReference>
<dbReference type="AlphaFoldDB" id="A0A8I0GDC4"/>
<evidence type="ECO:0000256" key="5">
    <source>
        <dbReference type="ARBA" id="ARBA00022741"/>
    </source>
</evidence>
<keyword evidence="4 11" id="KW-0819">tRNA processing</keyword>
<dbReference type="NCBIfam" id="NF001138">
    <property type="entry name" value="PRK00143.1"/>
    <property type="match status" value="1"/>
</dbReference>
<evidence type="ECO:0000256" key="9">
    <source>
        <dbReference type="ARBA" id="ARBA00051542"/>
    </source>
</evidence>
<dbReference type="EC" id="2.8.1.13" evidence="11"/>
<keyword evidence="8 11" id="KW-1015">Disulfide bond</keyword>
<dbReference type="GO" id="GO:0103016">
    <property type="term" value="F:tRNA-uridine 2-sulfurtransferase activity"/>
    <property type="evidence" value="ECO:0007669"/>
    <property type="project" value="UniProtKB-EC"/>
</dbReference>
<dbReference type="FunFam" id="2.30.30.280:FF:000001">
    <property type="entry name" value="tRNA-specific 2-thiouridylase MnmA"/>
    <property type="match status" value="1"/>
</dbReference>
<evidence type="ECO:0000256" key="8">
    <source>
        <dbReference type="ARBA" id="ARBA00023157"/>
    </source>
</evidence>
<feature type="domain" description="tRNA-specific 2-thiouridylase MnmA-like C-terminal" evidence="12">
    <location>
        <begin position="289"/>
        <end position="357"/>
    </location>
</feature>
<dbReference type="InterPro" id="IPR004506">
    <property type="entry name" value="MnmA-like"/>
</dbReference>
<keyword evidence="5 11" id="KW-0547">Nucleotide-binding</keyword>
<evidence type="ECO:0000256" key="10">
    <source>
        <dbReference type="ARBA" id="ARBA00056575"/>
    </source>
</evidence>
<dbReference type="Pfam" id="PF20259">
    <property type="entry name" value="tRNA_Me_trans_M"/>
    <property type="match status" value="1"/>
</dbReference>
<feature type="binding site" evidence="11">
    <location>
        <position position="125"/>
    </location>
    <ligand>
        <name>ATP</name>
        <dbReference type="ChEBI" id="CHEBI:30616"/>
    </ligand>
</feature>
<dbReference type="InterPro" id="IPR046885">
    <property type="entry name" value="MnmA-like_C"/>
</dbReference>
<keyword evidence="3 11" id="KW-0808">Transferase</keyword>
<evidence type="ECO:0000256" key="4">
    <source>
        <dbReference type="ARBA" id="ARBA00022694"/>
    </source>
</evidence>
<dbReference type="InterPro" id="IPR023382">
    <property type="entry name" value="MnmA-like_central_sf"/>
</dbReference>
<comment type="subcellular location">
    <subcellularLocation>
        <location evidence="11">Cytoplasm</location>
    </subcellularLocation>
</comment>
<evidence type="ECO:0000256" key="1">
    <source>
        <dbReference type="ARBA" id="ARBA00022490"/>
    </source>
</evidence>
<comment type="catalytic activity">
    <reaction evidence="9 11">
        <text>S-sulfanyl-L-cysteinyl-[protein] + uridine(34) in tRNA + AH2 + ATP = 2-thiouridine(34) in tRNA + L-cysteinyl-[protein] + A + AMP + diphosphate + H(+)</text>
        <dbReference type="Rhea" id="RHEA:47032"/>
        <dbReference type="Rhea" id="RHEA-COMP:10131"/>
        <dbReference type="Rhea" id="RHEA-COMP:11726"/>
        <dbReference type="Rhea" id="RHEA-COMP:11727"/>
        <dbReference type="Rhea" id="RHEA-COMP:11728"/>
        <dbReference type="ChEBI" id="CHEBI:13193"/>
        <dbReference type="ChEBI" id="CHEBI:15378"/>
        <dbReference type="ChEBI" id="CHEBI:17499"/>
        <dbReference type="ChEBI" id="CHEBI:29950"/>
        <dbReference type="ChEBI" id="CHEBI:30616"/>
        <dbReference type="ChEBI" id="CHEBI:33019"/>
        <dbReference type="ChEBI" id="CHEBI:61963"/>
        <dbReference type="ChEBI" id="CHEBI:65315"/>
        <dbReference type="ChEBI" id="CHEBI:87170"/>
        <dbReference type="ChEBI" id="CHEBI:456215"/>
        <dbReference type="EC" id="2.8.1.13"/>
    </reaction>
</comment>
<evidence type="ECO:0000256" key="2">
    <source>
        <dbReference type="ARBA" id="ARBA00022555"/>
    </source>
</evidence>
<comment type="caution">
    <text evidence="11">Lacks conserved residue(s) required for the propagation of feature annotation.</text>
</comment>
<dbReference type="Pfam" id="PF20258">
    <property type="entry name" value="tRNA_Me_trans_C"/>
    <property type="match status" value="1"/>
</dbReference>
<comment type="similarity">
    <text evidence="11">Belongs to the MnmA/TRMU family.</text>
</comment>
<dbReference type="GO" id="GO:0005737">
    <property type="term" value="C:cytoplasm"/>
    <property type="evidence" value="ECO:0007669"/>
    <property type="project" value="UniProtKB-SubCell"/>
</dbReference>
<evidence type="ECO:0000313" key="15">
    <source>
        <dbReference type="Proteomes" id="UP000627538"/>
    </source>
</evidence>
<comment type="function">
    <text evidence="10 11">Catalyzes the 2-thiolation of uridine at the wobble position (U34) of tRNA, leading to the formation of s(2)U34.</text>
</comment>
<evidence type="ECO:0000256" key="6">
    <source>
        <dbReference type="ARBA" id="ARBA00022840"/>
    </source>
</evidence>
<evidence type="ECO:0000256" key="3">
    <source>
        <dbReference type="ARBA" id="ARBA00022679"/>
    </source>
</evidence>
<keyword evidence="15" id="KW-1185">Reference proteome</keyword>
<dbReference type="FunFam" id="3.40.50.620:FF:000057">
    <property type="entry name" value="tRNA-specific 2-thiouridylase MnmA"/>
    <property type="match status" value="1"/>
</dbReference>
<feature type="site" description="Interaction with tRNA" evidence="11">
    <location>
        <position position="341"/>
    </location>
</feature>
<reference evidence="14 15" key="1">
    <citation type="submission" date="2020-08" db="EMBL/GenBank/DDBJ databases">
        <title>Winkia gen. nov., sp. nov., isolated from faeces of the Anser albifrons in China.</title>
        <authorList>
            <person name="Liu Q."/>
        </authorList>
    </citation>
    <scope>NUCLEOTIDE SEQUENCE [LARGE SCALE GENOMIC DNA]</scope>
    <source>
        <strain evidence="14 15">C62</strain>
    </source>
</reference>
<accession>A0A8I0GDC4</accession>
<sequence length="363" mass="38723">MRVLAALSGGVDSAVAAARACDAGHDVTAVHMALTSNPQTSRCSSRGCCTLEDAQDARRAAALLGIPFYVWDLAEQFHDTVVADFVAEYRAGRTPNPCIRCNEFIKFRELARRGAALGFDAVCTGHYASIVAGADGPELHRGACEAKDQSYVLAVMGREALGRVLFPLGDAVTKDEVRREAAERGLPMSAKPDSYDICFIPDGDTAGFLRSRMGTQPGPILDTEGNEVGTHRGAYAYTVGQRRGLGLNRPAPDGRPRYVVRTDPRANTVIVGAAELLSVNRIDAADAVLLADAAHPGLSAEREVAIQVSAHGSLTPALVRIRGDEMRVELMQLRRAVAPGQSLVVYDGTRVLAQATISSARRE</sequence>
<dbReference type="PANTHER" id="PTHR11933">
    <property type="entry name" value="TRNA 5-METHYLAMINOMETHYL-2-THIOURIDYLATE -METHYLTRANSFERASE"/>
    <property type="match status" value="1"/>
</dbReference>
<feature type="binding site" evidence="11">
    <location>
        <position position="32"/>
    </location>
    <ligand>
        <name>ATP</name>
        <dbReference type="ChEBI" id="CHEBI:30616"/>
    </ligand>
</feature>
<evidence type="ECO:0000256" key="7">
    <source>
        <dbReference type="ARBA" id="ARBA00022884"/>
    </source>
</evidence>
<dbReference type="Proteomes" id="UP000627538">
    <property type="component" value="Unassembled WGS sequence"/>
</dbReference>
<evidence type="ECO:0000313" key="14">
    <source>
        <dbReference type="EMBL" id="MBD3689906.1"/>
    </source>
</evidence>
<feature type="domain" description="tRNA-specific 2-thiouridylase MnmA-like central" evidence="13">
    <location>
        <begin position="208"/>
        <end position="272"/>
    </location>
</feature>
<dbReference type="RefSeq" id="WP_191072242.1">
    <property type="nucleotide sequence ID" value="NZ_CP060506.1"/>
</dbReference>
<keyword evidence="2 11" id="KW-0820">tRNA-binding</keyword>
<keyword evidence="7 11" id="KW-0694">RNA-binding</keyword>
<comment type="caution">
    <text evidence="14">The sequence shown here is derived from an EMBL/GenBank/DDBJ whole genome shotgun (WGS) entry which is preliminary data.</text>
</comment>
<proteinExistence type="inferred from homology"/>
<keyword evidence="6 11" id="KW-0067">ATP-binding</keyword>
<dbReference type="NCBIfam" id="TIGR00420">
    <property type="entry name" value="trmU"/>
    <property type="match status" value="1"/>
</dbReference>
<dbReference type="GO" id="GO:0005524">
    <property type="term" value="F:ATP binding"/>
    <property type="evidence" value="ECO:0007669"/>
    <property type="project" value="UniProtKB-KW"/>
</dbReference>
<feature type="site" description="Interaction with tRNA" evidence="11">
    <location>
        <position position="126"/>
    </location>
</feature>
<evidence type="ECO:0000259" key="13">
    <source>
        <dbReference type="Pfam" id="PF20259"/>
    </source>
</evidence>
<feature type="binding site" evidence="11">
    <location>
        <begin position="6"/>
        <end position="13"/>
    </location>
    <ligand>
        <name>ATP</name>
        <dbReference type="ChEBI" id="CHEBI:30616"/>
    </ligand>
</feature>
<name>A0A8I0GDC4_9ACTO</name>
<dbReference type="GO" id="GO:0000049">
    <property type="term" value="F:tRNA binding"/>
    <property type="evidence" value="ECO:0007669"/>
    <property type="project" value="UniProtKB-KW"/>
</dbReference>
<evidence type="ECO:0000256" key="11">
    <source>
        <dbReference type="HAMAP-Rule" id="MF_00144"/>
    </source>
</evidence>
<dbReference type="Gene3D" id="3.40.50.620">
    <property type="entry name" value="HUPs"/>
    <property type="match status" value="1"/>
</dbReference>
<dbReference type="SUPFAM" id="SSF52402">
    <property type="entry name" value="Adenine nucleotide alpha hydrolases-like"/>
    <property type="match status" value="1"/>
</dbReference>